<comment type="caution">
    <text evidence="2">The sequence shown here is derived from an EMBL/GenBank/DDBJ whole genome shotgun (WGS) entry which is preliminary data.</text>
</comment>
<dbReference type="Proteomes" id="UP000663855">
    <property type="component" value="Unassembled WGS sequence"/>
</dbReference>
<name>A0A815ZI57_9BILA</name>
<dbReference type="EMBL" id="CAJNOW010007661">
    <property type="protein sequence ID" value="CAF1519525.1"/>
    <property type="molecule type" value="Genomic_DNA"/>
</dbReference>
<dbReference type="AlphaFoldDB" id="A0A815ZI57"/>
<accession>A0A815ZI57</accession>
<dbReference type="OrthoDB" id="9978142at2759"/>
<gene>
    <name evidence="2" type="ORF">CJN711_LOCUS33194</name>
    <name evidence="3" type="ORF">GIL414_LOCUS9257</name>
    <name evidence="1" type="ORF">KQP761_LOCUS15618</name>
</gene>
<protein>
    <submittedName>
        <fullName evidence="2">Uncharacterized protein</fullName>
    </submittedName>
</protein>
<dbReference type="EMBL" id="CAJOBJ010003128">
    <property type="protein sequence ID" value="CAF3954260.1"/>
    <property type="molecule type" value="Genomic_DNA"/>
</dbReference>
<organism evidence="2 4">
    <name type="scientific">Rotaria magnacalcarata</name>
    <dbReference type="NCBI Taxonomy" id="392030"/>
    <lineage>
        <taxon>Eukaryota</taxon>
        <taxon>Metazoa</taxon>
        <taxon>Spiralia</taxon>
        <taxon>Gnathifera</taxon>
        <taxon>Rotifera</taxon>
        <taxon>Eurotatoria</taxon>
        <taxon>Bdelloidea</taxon>
        <taxon>Philodinida</taxon>
        <taxon>Philodinidae</taxon>
        <taxon>Rotaria</taxon>
    </lineage>
</organism>
<dbReference type="Proteomes" id="UP000681720">
    <property type="component" value="Unassembled WGS sequence"/>
</dbReference>
<proteinExistence type="predicted"/>
<evidence type="ECO:0000313" key="4">
    <source>
        <dbReference type="Proteomes" id="UP000663855"/>
    </source>
</evidence>
<evidence type="ECO:0000313" key="2">
    <source>
        <dbReference type="EMBL" id="CAF1583116.1"/>
    </source>
</evidence>
<sequence>MLPDSLLNRTQLCQINCTQNQTMFDSFKEASGCIKSHFKICFAYLTMDFSTHLVSYSFTTADGKDHVNENASLIRPDLVTNYLSYIKTEITAIRFRQLKMKLSKTNPHQLTINYFCRTQIDDCPISCLEIETIHPVHIANQHLLKRI</sequence>
<evidence type="ECO:0000313" key="1">
    <source>
        <dbReference type="EMBL" id="CAF1519525.1"/>
    </source>
</evidence>
<evidence type="ECO:0000313" key="3">
    <source>
        <dbReference type="EMBL" id="CAF3954260.1"/>
    </source>
</evidence>
<dbReference type="EMBL" id="CAJNOV010016021">
    <property type="protein sequence ID" value="CAF1583116.1"/>
    <property type="molecule type" value="Genomic_DNA"/>
</dbReference>
<dbReference type="Proteomes" id="UP000663834">
    <property type="component" value="Unassembled WGS sequence"/>
</dbReference>
<reference evidence="2" key="1">
    <citation type="submission" date="2021-02" db="EMBL/GenBank/DDBJ databases">
        <authorList>
            <person name="Nowell W R."/>
        </authorList>
    </citation>
    <scope>NUCLEOTIDE SEQUENCE</scope>
</reference>